<keyword evidence="3" id="KW-0677">Repeat</keyword>
<dbReference type="EMBL" id="QLLM01000019">
    <property type="protein sequence ID" value="RAJ00081.1"/>
    <property type="molecule type" value="Genomic_DNA"/>
</dbReference>
<evidence type="ECO:0000256" key="8">
    <source>
        <dbReference type="PIRNR" id="PIRNR004654"/>
    </source>
</evidence>
<dbReference type="PIRSF" id="PIRSF004654">
    <property type="entry name" value="NlpI"/>
    <property type="match status" value="1"/>
</dbReference>
<dbReference type="PROSITE" id="PS50005">
    <property type="entry name" value="TPR"/>
    <property type="match status" value="1"/>
</dbReference>
<sequence>MNVRKGIGYLLGVLLLLPMWGCSSSSQVKAPQVPKPQPASLVLATPLQVSYQSELALARLGQMLGEMELTTEQRAELFYERAVVFDRVGLRSLARLDFNRALREKPDFAEAYNFIGVYLVQQQNYDEAYEAFDSALELAPDYDYAYLNRGIALYYGNRPELAAADMKRFYEAQPEDPYRVMWLYLAEQKLNAPAAMSRMRERLNKYDDDAWNWDLVRLYTGELNATQLMGNVVKGVKDNRELAERLCETYFYLGKFELAKGNRKEAISYFKLALANNVYDFIEHRYALLELELMARKPLPPGAQSSQGKSSKQAS</sequence>
<dbReference type="SUPFAM" id="SSF48452">
    <property type="entry name" value="TPR-like"/>
    <property type="match status" value="1"/>
</dbReference>
<dbReference type="InterPro" id="IPR023605">
    <property type="entry name" value="Lipoprotein_NlpI"/>
</dbReference>
<comment type="subcellular location">
    <subcellularLocation>
        <location evidence="8">Cell membrane</location>
    </subcellularLocation>
</comment>
<evidence type="ECO:0000256" key="2">
    <source>
        <dbReference type="ARBA" id="ARBA00022729"/>
    </source>
</evidence>
<dbReference type="SMART" id="SM00028">
    <property type="entry name" value="TPR"/>
    <property type="match status" value="4"/>
</dbReference>
<dbReference type="GO" id="GO:0009279">
    <property type="term" value="C:cell outer membrane"/>
    <property type="evidence" value="ECO:0007669"/>
    <property type="project" value="TreeGrafter"/>
</dbReference>
<keyword evidence="7 10" id="KW-0449">Lipoprotein</keyword>
<dbReference type="PANTHER" id="PTHR44858:SF1">
    <property type="entry name" value="UDP-N-ACETYLGLUCOSAMINE--PEPTIDE N-ACETYLGLUCOSAMINYLTRANSFERASE SPINDLY-RELATED"/>
    <property type="match status" value="1"/>
</dbReference>
<reference evidence="10 11" key="1">
    <citation type="submission" date="2018-06" db="EMBL/GenBank/DDBJ databases">
        <title>Freshwater and sediment microbial communities from various areas in North America, analyzing microbe dynamics in response to fracking.</title>
        <authorList>
            <person name="Lamendella R."/>
        </authorList>
    </citation>
    <scope>NUCLEOTIDE SEQUENCE [LARGE SCALE GENOMIC DNA]</scope>
    <source>
        <strain evidence="10 11">17</strain>
    </source>
</reference>
<dbReference type="InterPro" id="IPR011990">
    <property type="entry name" value="TPR-like_helical_dom_sf"/>
</dbReference>
<dbReference type="GO" id="GO:0046813">
    <property type="term" value="P:receptor-mediated virion attachment to host cell"/>
    <property type="evidence" value="ECO:0007669"/>
    <property type="project" value="TreeGrafter"/>
</dbReference>
<feature type="repeat" description="TPR" evidence="9">
    <location>
        <begin position="109"/>
        <end position="142"/>
    </location>
</feature>
<dbReference type="Proteomes" id="UP000249422">
    <property type="component" value="Unassembled WGS sequence"/>
</dbReference>
<evidence type="ECO:0000256" key="3">
    <source>
        <dbReference type="ARBA" id="ARBA00022737"/>
    </source>
</evidence>
<dbReference type="AlphaFoldDB" id="A0AAX1PF70"/>
<dbReference type="NCBIfam" id="NF008391">
    <property type="entry name" value="PRK11189.1"/>
    <property type="match status" value="1"/>
</dbReference>
<dbReference type="InterPro" id="IPR019734">
    <property type="entry name" value="TPR_rpt"/>
</dbReference>
<name>A0AAX1PF70_AERSA</name>
<keyword evidence="6" id="KW-0564">Palmitate</keyword>
<protein>
    <recommendedName>
        <fullName evidence="8">Lipoprotein NlpI</fullName>
    </recommendedName>
</protein>
<evidence type="ECO:0000256" key="6">
    <source>
        <dbReference type="ARBA" id="ARBA00023139"/>
    </source>
</evidence>
<dbReference type="InterPro" id="IPR050498">
    <property type="entry name" value="Ycf3"/>
</dbReference>
<dbReference type="RefSeq" id="WP_282790523.1">
    <property type="nucleotide sequence ID" value="NZ_CAACYG010000013.1"/>
</dbReference>
<keyword evidence="2" id="KW-0732">Signal</keyword>
<evidence type="ECO:0000313" key="10">
    <source>
        <dbReference type="EMBL" id="RAJ00081.1"/>
    </source>
</evidence>
<dbReference type="Gene3D" id="1.25.40.10">
    <property type="entry name" value="Tetratricopeptide repeat domain"/>
    <property type="match status" value="1"/>
</dbReference>
<evidence type="ECO:0000256" key="4">
    <source>
        <dbReference type="ARBA" id="ARBA00022803"/>
    </source>
</evidence>
<dbReference type="Pfam" id="PF13432">
    <property type="entry name" value="TPR_16"/>
    <property type="match status" value="1"/>
</dbReference>
<comment type="function">
    <text evidence="8">May be involved in cell division.</text>
</comment>
<organism evidence="10 11">
    <name type="scientific">Aeromonas salmonicida</name>
    <dbReference type="NCBI Taxonomy" id="645"/>
    <lineage>
        <taxon>Bacteria</taxon>
        <taxon>Pseudomonadati</taxon>
        <taxon>Pseudomonadota</taxon>
        <taxon>Gammaproteobacteria</taxon>
        <taxon>Aeromonadales</taxon>
        <taxon>Aeromonadaceae</taxon>
        <taxon>Aeromonas</taxon>
    </lineage>
</organism>
<evidence type="ECO:0000256" key="7">
    <source>
        <dbReference type="ARBA" id="ARBA00023288"/>
    </source>
</evidence>
<evidence type="ECO:0000256" key="1">
    <source>
        <dbReference type="ARBA" id="ARBA00022475"/>
    </source>
</evidence>
<proteinExistence type="predicted"/>
<keyword evidence="1 8" id="KW-1003">Cell membrane</keyword>
<evidence type="ECO:0000256" key="5">
    <source>
        <dbReference type="ARBA" id="ARBA00023136"/>
    </source>
</evidence>
<dbReference type="PANTHER" id="PTHR44858">
    <property type="entry name" value="TETRATRICOPEPTIDE REPEAT PROTEIN 6"/>
    <property type="match status" value="1"/>
</dbReference>
<dbReference type="GO" id="GO:0005886">
    <property type="term" value="C:plasma membrane"/>
    <property type="evidence" value="ECO:0007669"/>
    <property type="project" value="UniProtKB-SubCell"/>
</dbReference>
<dbReference type="KEGG" id="aeo:O23A_p1817"/>
<keyword evidence="4 9" id="KW-0802">TPR repeat</keyword>
<dbReference type="PROSITE" id="PS50293">
    <property type="entry name" value="TPR_REGION"/>
    <property type="match status" value="1"/>
</dbReference>
<keyword evidence="5 8" id="KW-0472">Membrane</keyword>
<evidence type="ECO:0000313" key="11">
    <source>
        <dbReference type="Proteomes" id="UP000249422"/>
    </source>
</evidence>
<accession>A0AAX1PF70</accession>
<gene>
    <name evidence="10" type="ORF">DEU50_11910</name>
</gene>
<comment type="caution">
    <text evidence="10">The sequence shown here is derived from an EMBL/GenBank/DDBJ whole genome shotgun (WGS) entry which is preliminary data.</text>
</comment>
<comment type="subunit">
    <text evidence="8">Homodimer.</text>
</comment>
<dbReference type="GeneID" id="79880335"/>
<evidence type="ECO:0000256" key="9">
    <source>
        <dbReference type="PROSITE-ProRule" id="PRU00339"/>
    </source>
</evidence>